<keyword evidence="2" id="KW-1185">Reference proteome</keyword>
<reference evidence="1 2" key="1">
    <citation type="journal article" date="2021" name="Commun. Biol.">
        <title>The genome of Shorea leprosula (Dipterocarpaceae) highlights the ecological relevance of drought in aseasonal tropical rainforests.</title>
        <authorList>
            <person name="Ng K.K.S."/>
            <person name="Kobayashi M.J."/>
            <person name="Fawcett J.A."/>
            <person name="Hatakeyama M."/>
            <person name="Paape T."/>
            <person name="Ng C.H."/>
            <person name="Ang C.C."/>
            <person name="Tnah L.H."/>
            <person name="Lee C.T."/>
            <person name="Nishiyama T."/>
            <person name="Sese J."/>
            <person name="O'Brien M.J."/>
            <person name="Copetti D."/>
            <person name="Mohd Noor M.I."/>
            <person name="Ong R.C."/>
            <person name="Putra M."/>
            <person name="Sireger I.Z."/>
            <person name="Indrioko S."/>
            <person name="Kosugi Y."/>
            <person name="Izuno A."/>
            <person name="Isagi Y."/>
            <person name="Lee S.L."/>
            <person name="Shimizu K.K."/>
        </authorList>
    </citation>
    <scope>NUCLEOTIDE SEQUENCE [LARGE SCALE GENOMIC DNA]</scope>
    <source>
        <strain evidence="1">214</strain>
    </source>
</reference>
<evidence type="ECO:0000313" key="2">
    <source>
        <dbReference type="Proteomes" id="UP001054252"/>
    </source>
</evidence>
<gene>
    <name evidence="1" type="ORF">SLEP1_g4451</name>
</gene>
<accession>A0AAV5HZJ0</accession>
<organism evidence="1 2">
    <name type="scientific">Rubroshorea leprosula</name>
    <dbReference type="NCBI Taxonomy" id="152421"/>
    <lineage>
        <taxon>Eukaryota</taxon>
        <taxon>Viridiplantae</taxon>
        <taxon>Streptophyta</taxon>
        <taxon>Embryophyta</taxon>
        <taxon>Tracheophyta</taxon>
        <taxon>Spermatophyta</taxon>
        <taxon>Magnoliopsida</taxon>
        <taxon>eudicotyledons</taxon>
        <taxon>Gunneridae</taxon>
        <taxon>Pentapetalae</taxon>
        <taxon>rosids</taxon>
        <taxon>malvids</taxon>
        <taxon>Malvales</taxon>
        <taxon>Dipterocarpaceae</taxon>
        <taxon>Rubroshorea</taxon>
    </lineage>
</organism>
<evidence type="ECO:0000313" key="1">
    <source>
        <dbReference type="EMBL" id="GKU90460.1"/>
    </source>
</evidence>
<comment type="caution">
    <text evidence="1">The sequence shown here is derived from an EMBL/GenBank/DDBJ whole genome shotgun (WGS) entry which is preliminary data.</text>
</comment>
<name>A0AAV5HZJ0_9ROSI</name>
<proteinExistence type="predicted"/>
<protein>
    <submittedName>
        <fullName evidence="1">Uncharacterized protein</fullName>
    </submittedName>
</protein>
<sequence>MLQIPFCKSSSIRRSITAFPSPIPWNDGSTTTSHIMALKTPSPVALANATGFWVLLYSTHSRESVCSSASLIFSGSRLGNPTATKTDESMFDFHPASFLLSFINNEVAVRFAKQLGYDGETMAFTQGKSFRDTEFTAKAPSSRVLDII</sequence>
<dbReference type="AlphaFoldDB" id="A0AAV5HZJ0"/>
<dbReference type="Proteomes" id="UP001054252">
    <property type="component" value="Unassembled WGS sequence"/>
</dbReference>
<dbReference type="EMBL" id="BPVZ01000004">
    <property type="protein sequence ID" value="GKU90460.1"/>
    <property type="molecule type" value="Genomic_DNA"/>
</dbReference>